<dbReference type="Gene3D" id="2.40.70.10">
    <property type="entry name" value="Acid Proteases"/>
    <property type="match status" value="2"/>
</dbReference>
<keyword evidence="3" id="KW-0325">Glycoprotein</keyword>
<dbReference type="PROSITE" id="PS51767">
    <property type="entry name" value="PEPTIDASE_A1"/>
    <property type="match status" value="1"/>
</dbReference>
<gene>
    <name evidence="10" type="ORF">N7498_001024</name>
</gene>
<dbReference type="PRINTS" id="PR00792">
    <property type="entry name" value="PEPSIN"/>
</dbReference>
<dbReference type="Proteomes" id="UP001150904">
    <property type="component" value="Unassembled WGS sequence"/>
</dbReference>
<evidence type="ECO:0000259" key="9">
    <source>
        <dbReference type="PROSITE" id="PS51767"/>
    </source>
</evidence>
<dbReference type="RefSeq" id="XP_058313498.1">
    <property type="nucleotide sequence ID" value="XM_058448087.1"/>
</dbReference>
<feature type="chain" id="PRO_5040764923" description="Peptidase A1 domain-containing protein" evidence="8">
    <location>
        <begin position="18"/>
        <end position="437"/>
    </location>
</feature>
<organism evidence="10 11">
    <name type="scientific">Penicillium cinerascens</name>
    <dbReference type="NCBI Taxonomy" id="70096"/>
    <lineage>
        <taxon>Eukaryota</taxon>
        <taxon>Fungi</taxon>
        <taxon>Dikarya</taxon>
        <taxon>Ascomycota</taxon>
        <taxon>Pezizomycotina</taxon>
        <taxon>Eurotiomycetes</taxon>
        <taxon>Eurotiomycetidae</taxon>
        <taxon>Eurotiales</taxon>
        <taxon>Aspergillaceae</taxon>
        <taxon>Penicillium</taxon>
    </lineage>
</organism>
<dbReference type="SUPFAM" id="SSF50630">
    <property type="entry name" value="Acid proteases"/>
    <property type="match status" value="1"/>
</dbReference>
<dbReference type="GO" id="GO:0098552">
    <property type="term" value="C:side of membrane"/>
    <property type="evidence" value="ECO:0007669"/>
    <property type="project" value="UniProtKB-KW"/>
</dbReference>
<keyword evidence="3" id="KW-0472">Membrane</keyword>
<evidence type="ECO:0000256" key="7">
    <source>
        <dbReference type="ARBA" id="ARBA00022801"/>
    </source>
</evidence>
<feature type="domain" description="Peptidase A1" evidence="9">
    <location>
        <begin position="69"/>
        <end position="358"/>
    </location>
</feature>
<dbReference type="Pfam" id="PF00026">
    <property type="entry name" value="Asp"/>
    <property type="match status" value="1"/>
</dbReference>
<dbReference type="InterPro" id="IPR033876">
    <property type="entry name" value="SAP-like"/>
</dbReference>
<keyword evidence="11" id="KW-1185">Reference proteome</keyword>
<reference evidence="10" key="2">
    <citation type="journal article" date="2023" name="IMA Fungus">
        <title>Comparative genomic study of the Penicillium genus elucidates a diverse pangenome and 15 lateral gene transfer events.</title>
        <authorList>
            <person name="Petersen C."/>
            <person name="Sorensen T."/>
            <person name="Nielsen M.R."/>
            <person name="Sondergaard T.E."/>
            <person name="Sorensen J.L."/>
            <person name="Fitzpatrick D.A."/>
            <person name="Frisvad J.C."/>
            <person name="Nielsen K.L."/>
        </authorList>
    </citation>
    <scope>NUCLEOTIDE SEQUENCE</scope>
    <source>
        <strain evidence="10">IBT 15544</strain>
    </source>
</reference>
<dbReference type="PANTHER" id="PTHR47966">
    <property type="entry name" value="BETA-SITE APP-CLEAVING ENZYME, ISOFORM A-RELATED"/>
    <property type="match status" value="1"/>
</dbReference>
<keyword evidence="4" id="KW-0645">Protease</keyword>
<evidence type="ECO:0000256" key="1">
    <source>
        <dbReference type="ARBA" id="ARBA00004609"/>
    </source>
</evidence>
<dbReference type="CDD" id="cd05474">
    <property type="entry name" value="SAP_like"/>
    <property type="match status" value="1"/>
</dbReference>
<dbReference type="OrthoDB" id="771136at2759"/>
<evidence type="ECO:0000256" key="3">
    <source>
        <dbReference type="ARBA" id="ARBA00022622"/>
    </source>
</evidence>
<dbReference type="InterPro" id="IPR033121">
    <property type="entry name" value="PEPTIDASE_A1"/>
</dbReference>
<dbReference type="PANTHER" id="PTHR47966:SF65">
    <property type="entry name" value="ASPARTIC-TYPE ENDOPEPTIDASE"/>
    <property type="match status" value="1"/>
</dbReference>
<dbReference type="InterPro" id="IPR001461">
    <property type="entry name" value="Aspartic_peptidase_A1"/>
</dbReference>
<keyword evidence="3" id="KW-0449">Lipoprotein</keyword>
<keyword evidence="5 8" id="KW-0732">Signal</keyword>
<comment type="subcellular location">
    <subcellularLocation>
        <location evidence="1">Cell membrane</location>
        <topology evidence="1">Lipid-anchor</topology>
        <topology evidence="1">GPI-anchor</topology>
    </subcellularLocation>
</comment>
<dbReference type="GO" id="GO:0005886">
    <property type="term" value="C:plasma membrane"/>
    <property type="evidence" value="ECO:0007669"/>
    <property type="project" value="UniProtKB-SubCell"/>
</dbReference>
<evidence type="ECO:0000256" key="2">
    <source>
        <dbReference type="ARBA" id="ARBA00007447"/>
    </source>
</evidence>
<evidence type="ECO:0000313" key="10">
    <source>
        <dbReference type="EMBL" id="KAJ5218925.1"/>
    </source>
</evidence>
<keyword evidence="6" id="KW-0064">Aspartyl protease</keyword>
<keyword evidence="3" id="KW-0336">GPI-anchor</keyword>
<reference evidence="10" key="1">
    <citation type="submission" date="2022-12" db="EMBL/GenBank/DDBJ databases">
        <authorList>
            <person name="Petersen C."/>
        </authorList>
    </citation>
    <scope>NUCLEOTIDE SEQUENCE</scope>
    <source>
        <strain evidence="10">IBT 15544</strain>
    </source>
</reference>
<evidence type="ECO:0000256" key="6">
    <source>
        <dbReference type="ARBA" id="ARBA00022750"/>
    </source>
</evidence>
<evidence type="ECO:0000256" key="5">
    <source>
        <dbReference type="ARBA" id="ARBA00022729"/>
    </source>
</evidence>
<dbReference type="GeneID" id="83175387"/>
<feature type="signal peptide" evidence="8">
    <location>
        <begin position="1"/>
        <end position="17"/>
    </location>
</feature>
<accession>A0A9W9NFD0</accession>
<dbReference type="GO" id="GO:0004190">
    <property type="term" value="F:aspartic-type endopeptidase activity"/>
    <property type="evidence" value="ECO:0007669"/>
    <property type="project" value="UniProtKB-KW"/>
</dbReference>
<protein>
    <recommendedName>
        <fullName evidence="9">Peptidase A1 domain-containing protein</fullName>
    </recommendedName>
</protein>
<dbReference type="AlphaFoldDB" id="A0A9W9NFD0"/>
<evidence type="ECO:0000256" key="8">
    <source>
        <dbReference type="SAM" id="SignalP"/>
    </source>
</evidence>
<name>A0A9W9NFD0_9EURO</name>
<dbReference type="EMBL" id="JAPQKR010000004">
    <property type="protein sequence ID" value="KAJ5218925.1"/>
    <property type="molecule type" value="Genomic_DNA"/>
</dbReference>
<comment type="caution">
    <text evidence="10">The sequence shown here is derived from an EMBL/GenBank/DDBJ whole genome shotgun (WGS) entry which is preliminary data.</text>
</comment>
<sequence>MRNALAILATLVIPTLGNLNLHQRDRPAVVSLDIKRNDVAVSSSVAQDRARRKRDKTTSVALDTDGSLYYCNITLGTPGQPLRLAIDTSSADTSYGTYKANESSTYSFMSRGFLTIGYLQAGDAEGDYAADTLSIGGASLENFQFGINEDGLVYNTAGRLGLSYTYTEGQTSEPNGIIYPNLPLVMVNSGLIQSAAFSIWLNDLDTNEGSILFGGVDTDKYHGTLQTIPNLQINNDGVTLPIGVVLDTASSMTYLPNEMIFDIYNELGVAWNHTQEIGFLPCTMAEKHMNISFTFTSPTINVGIKEFVLDKGDYNSSKYGCIFGILPSNITAENILGDTFLRSAYVVYDIANGEVSLANTNFNSTTSNILEIGIGRNAVPGATAVSDTVTVWPTTTSTSRTHTANVATTTSNPAIARATSISQHMALGLAGAALLAL</sequence>
<keyword evidence="7" id="KW-0378">Hydrolase</keyword>
<evidence type="ECO:0000256" key="4">
    <source>
        <dbReference type="ARBA" id="ARBA00022670"/>
    </source>
</evidence>
<proteinExistence type="inferred from homology"/>
<comment type="similarity">
    <text evidence="2">Belongs to the peptidase A1 family.</text>
</comment>
<dbReference type="GO" id="GO:0006508">
    <property type="term" value="P:proteolysis"/>
    <property type="evidence" value="ECO:0007669"/>
    <property type="project" value="UniProtKB-KW"/>
</dbReference>
<evidence type="ECO:0000313" key="11">
    <source>
        <dbReference type="Proteomes" id="UP001150904"/>
    </source>
</evidence>
<dbReference type="InterPro" id="IPR021109">
    <property type="entry name" value="Peptidase_aspartic_dom_sf"/>
</dbReference>